<dbReference type="PANTHER" id="PTHR33164:SF102">
    <property type="entry name" value="TRANSCRIPTIONAL REGULATORY PROTEIN"/>
    <property type="match status" value="1"/>
</dbReference>
<evidence type="ECO:0000256" key="2">
    <source>
        <dbReference type="ARBA" id="ARBA00023125"/>
    </source>
</evidence>
<gene>
    <name evidence="5" type="ORF">ACFSM5_09420</name>
</gene>
<evidence type="ECO:0000256" key="1">
    <source>
        <dbReference type="ARBA" id="ARBA00023015"/>
    </source>
</evidence>
<dbReference type="SUPFAM" id="SSF46785">
    <property type="entry name" value="Winged helix' DNA-binding domain"/>
    <property type="match status" value="1"/>
</dbReference>
<keyword evidence="1" id="KW-0805">Transcription regulation</keyword>
<dbReference type="InterPro" id="IPR000835">
    <property type="entry name" value="HTH_MarR-typ"/>
</dbReference>
<dbReference type="InterPro" id="IPR023187">
    <property type="entry name" value="Tscrpt_reg_MarR-type_CS"/>
</dbReference>
<dbReference type="Proteomes" id="UP001597295">
    <property type="component" value="Unassembled WGS sequence"/>
</dbReference>
<dbReference type="InterPro" id="IPR036390">
    <property type="entry name" value="WH_DNA-bd_sf"/>
</dbReference>
<evidence type="ECO:0000256" key="3">
    <source>
        <dbReference type="ARBA" id="ARBA00023163"/>
    </source>
</evidence>
<sequence length="155" mass="18028">MKETYLDAIRLTERLHRQFLELVKAELDRLGMEDINNVQAFILYNIGREELTVGELTNRGYYLGSNVSYNVRKMVENGFIVQERSTHDRRSIRVKLTAKGLDLCNRMEAMFDKQLTALSGGMSQEEMANASNVYRRLERFLISMLDYGIRSQGMF</sequence>
<keyword evidence="6" id="KW-1185">Reference proteome</keyword>
<dbReference type="Pfam" id="PF12802">
    <property type="entry name" value="MarR_2"/>
    <property type="match status" value="1"/>
</dbReference>
<dbReference type="InterPro" id="IPR036388">
    <property type="entry name" value="WH-like_DNA-bd_sf"/>
</dbReference>
<accession>A0ABW5DQ89</accession>
<dbReference type="PROSITE" id="PS50995">
    <property type="entry name" value="HTH_MARR_2"/>
    <property type="match status" value="1"/>
</dbReference>
<keyword evidence="2" id="KW-0238">DNA-binding</keyword>
<dbReference type="EMBL" id="JBHUIP010000009">
    <property type="protein sequence ID" value="MFD2263104.1"/>
    <property type="molecule type" value="Genomic_DNA"/>
</dbReference>
<name>A0ABW5DQ89_9PROT</name>
<evidence type="ECO:0000313" key="6">
    <source>
        <dbReference type="Proteomes" id="UP001597295"/>
    </source>
</evidence>
<feature type="domain" description="HTH marR-type" evidence="4">
    <location>
        <begin position="5"/>
        <end position="139"/>
    </location>
</feature>
<keyword evidence="3" id="KW-0804">Transcription</keyword>
<protein>
    <submittedName>
        <fullName evidence="5">MarR family winged helix-turn-helix transcriptional regulator</fullName>
    </submittedName>
</protein>
<reference evidence="6" key="1">
    <citation type="journal article" date="2019" name="Int. J. Syst. Evol. Microbiol.">
        <title>The Global Catalogue of Microorganisms (GCM) 10K type strain sequencing project: providing services to taxonomists for standard genome sequencing and annotation.</title>
        <authorList>
            <consortium name="The Broad Institute Genomics Platform"/>
            <consortium name="The Broad Institute Genome Sequencing Center for Infectious Disease"/>
            <person name="Wu L."/>
            <person name="Ma J."/>
        </authorList>
    </citation>
    <scope>NUCLEOTIDE SEQUENCE [LARGE SCALE GENOMIC DNA]</scope>
    <source>
        <strain evidence="6">CGMCC 1.19062</strain>
    </source>
</reference>
<dbReference type="SMART" id="SM00347">
    <property type="entry name" value="HTH_MARR"/>
    <property type="match status" value="1"/>
</dbReference>
<dbReference type="Gene3D" id="1.10.10.10">
    <property type="entry name" value="Winged helix-like DNA-binding domain superfamily/Winged helix DNA-binding domain"/>
    <property type="match status" value="1"/>
</dbReference>
<evidence type="ECO:0000313" key="5">
    <source>
        <dbReference type="EMBL" id="MFD2263104.1"/>
    </source>
</evidence>
<dbReference type="PROSITE" id="PS01117">
    <property type="entry name" value="HTH_MARR_1"/>
    <property type="match status" value="1"/>
</dbReference>
<proteinExistence type="predicted"/>
<dbReference type="PANTHER" id="PTHR33164">
    <property type="entry name" value="TRANSCRIPTIONAL REGULATOR, MARR FAMILY"/>
    <property type="match status" value="1"/>
</dbReference>
<dbReference type="InterPro" id="IPR039422">
    <property type="entry name" value="MarR/SlyA-like"/>
</dbReference>
<comment type="caution">
    <text evidence="5">The sequence shown here is derived from an EMBL/GenBank/DDBJ whole genome shotgun (WGS) entry which is preliminary data.</text>
</comment>
<evidence type="ECO:0000259" key="4">
    <source>
        <dbReference type="PROSITE" id="PS50995"/>
    </source>
</evidence>
<dbReference type="RefSeq" id="WP_379876076.1">
    <property type="nucleotide sequence ID" value="NZ_JBHUIP010000009.1"/>
</dbReference>
<organism evidence="5 6">
    <name type="scientific">Lacibacterium aquatile</name>
    <dbReference type="NCBI Taxonomy" id="1168082"/>
    <lineage>
        <taxon>Bacteria</taxon>
        <taxon>Pseudomonadati</taxon>
        <taxon>Pseudomonadota</taxon>
        <taxon>Alphaproteobacteria</taxon>
        <taxon>Rhodospirillales</taxon>
        <taxon>Rhodospirillaceae</taxon>
    </lineage>
</organism>